<proteinExistence type="predicted"/>
<dbReference type="RefSeq" id="WP_173635366.1">
    <property type="nucleotide sequence ID" value="NZ_CP054212.1"/>
</dbReference>
<dbReference type="KEGG" id="pmak:PMPD1_3596"/>
<keyword evidence="2" id="KW-1185">Reference proteome</keyword>
<dbReference type="Proteomes" id="UP000505325">
    <property type="component" value="Chromosome"/>
</dbReference>
<name>A0A6M8UNL4_9GAMM</name>
<reference evidence="1 2" key="1">
    <citation type="submission" date="2020-06" db="EMBL/GenBank/DDBJ databases">
        <title>Genome sequence of Paramixta manurensis strain PD-1.</title>
        <authorList>
            <person name="Lee C.W."/>
            <person name="Kim J."/>
        </authorList>
    </citation>
    <scope>NUCLEOTIDE SEQUENCE [LARGE SCALE GENOMIC DNA]</scope>
    <source>
        <strain evidence="1 2">PD-1</strain>
    </source>
</reference>
<dbReference type="AlphaFoldDB" id="A0A6M8UNL4"/>
<evidence type="ECO:0000313" key="1">
    <source>
        <dbReference type="EMBL" id="QKJ88512.1"/>
    </source>
</evidence>
<dbReference type="EMBL" id="CP054212">
    <property type="protein sequence ID" value="QKJ88512.1"/>
    <property type="molecule type" value="Genomic_DNA"/>
</dbReference>
<evidence type="ECO:0000313" key="2">
    <source>
        <dbReference type="Proteomes" id="UP000505325"/>
    </source>
</evidence>
<dbReference type="InterPro" id="IPR010351">
    <property type="entry name" value="DUF943"/>
</dbReference>
<gene>
    <name evidence="1" type="ORF">PMPD1_3596</name>
</gene>
<dbReference type="Pfam" id="PF06092">
    <property type="entry name" value="DUF943"/>
    <property type="match status" value="1"/>
</dbReference>
<sequence>MKKHLVIAILILISAGAGWIGYQYSYPTTLVAIHKVGKVDHMSIVLISNPPLTDAGKITWWQKNEAFLKNKYNIPSPNAEGRFYISIWDFAEGYKEVEKYDRLCFDDMKKKENCIDKNWVMTIEDNRKGRLQYKIGEGSYIEEANGKLIKQKD</sequence>
<protein>
    <submittedName>
        <fullName evidence="1">DUF943 family protein</fullName>
    </submittedName>
</protein>
<accession>A0A6M8UNL4</accession>
<organism evidence="1 2">
    <name type="scientific">Paramixta manurensis</name>
    <dbReference type="NCBI Taxonomy" id="2740817"/>
    <lineage>
        <taxon>Bacteria</taxon>
        <taxon>Pseudomonadati</taxon>
        <taxon>Pseudomonadota</taxon>
        <taxon>Gammaproteobacteria</taxon>
        <taxon>Enterobacterales</taxon>
        <taxon>Erwiniaceae</taxon>
        <taxon>Paramixta</taxon>
    </lineage>
</organism>